<evidence type="ECO:0000256" key="2">
    <source>
        <dbReference type="ARBA" id="ARBA00022771"/>
    </source>
</evidence>
<dbReference type="AlphaFoldDB" id="A0A6A6PCM6"/>
<keyword evidence="3" id="KW-0862">Zinc</keyword>
<organism evidence="9 10">
    <name type="scientific">Lineolata rhizophorae</name>
    <dbReference type="NCBI Taxonomy" id="578093"/>
    <lineage>
        <taxon>Eukaryota</taxon>
        <taxon>Fungi</taxon>
        <taxon>Dikarya</taxon>
        <taxon>Ascomycota</taxon>
        <taxon>Pezizomycotina</taxon>
        <taxon>Dothideomycetes</taxon>
        <taxon>Dothideomycetes incertae sedis</taxon>
        <taxon>Lineolatales</taxon>
        <taxon>Lineolataceae</taxon>
        <taxon>Lineolata</taxon>
    </lineage>
</organism>
<evidence type="ECO:0000259" key="7">
    <source>
        <dbReference type="PROSITE" id="PS51266"/>
    </source>
</evidence>
<dbReference type="Pfam" id="PF13639">
    <property type="entry name" value="zf-RING_2"/>
    <property type="match status" value="1"/>
</dbReference>
<dbReference type="GO" id="GO:0005634">
    <property type="term" value="C:nucleus"/>
    <property type="evidence" value="ECO:0007669"/>
    <property type="project" value="TreeGrafter"/>
</dbReference>
<evidence type="ECO:0000313" key="9">
    <source>
        <dbReference type="EMBL" id="KAF2461706.1"/>
    </source>
</evidence>
<dbReference type="GO" id="GO:0061630">
    <property type="term" value="F:ubiquitin protein ligase activity"/>
    <property type="evidence" value="ECO:0007669"/>
    <property type="project" value="TreeGrafter"/>
</dbReference>
<dbReference type="Proteomes" id="UP000799766">
    <property type="component" value="Unassembled WGS sequence"/>
</dbReference>
<dbReference type="InterPro" id="IPR013083">
    <property type="entry name" value="Znf_RING/FYVE/PHD"/>
</dbReference>
<feature type="region of interest" description="Disordered" evidence="5">
    <location>
        <begin position="1"/>
        <end position="54"/>
    </location>
</feature>
<keyword evidence="1" id="KW-0479">Metal-binding</keyword>
<dbReference type="FunFam" id="3.30.40.10:FF:000208">
    <property type="entry name" value="Zinc finger protein-related isoform 1"/>
    <property type="match status" value="1"/>
</dbReference>
<gene>
    <name evidence="9" type="ORF">BDY21DRAFT_278647</name>
</gene>
<dbReference type="InterPro" id="IPR008913">
    <property type="entry name" value="Znf_CHY"/>
</dbReference>
<dbReference type="SMART" id="SM00184">
    <property type="entry name" value="RING"/>
    <property type="match status" value="1"/>
</dbReference>
<dbReference type="GO" id="GO:0008270">
    <property type="term" value="F:zinc ion binding"/>
    <property type="evidence" value="ECO:0007669"/>
    <property type="project" value="UniProtKB-KW"/>
</dbReference>
<dbReference type="Pfam" id="PF05495">
    <property type="entry name" value="zf-CHY"/>
    <property type="match status" value="1"/>
</dbReference>
<sequence>MAPPSGPGEGAVPLNEKPQLPLAEDDESDAPDDAEEDAAAAAAAAAADAPLPPPPPLPPRALGCKHYKRNVKVQCVDCARWYPCRHCHDAVEAHALDRRRTRNMLCMLCRTPQPAADTCRACGEAAACYYCDICKLWDDEPRKRIYHCADCGICRRGEGLGKDFKHCKRCNVCISIAFADSHRCIERATDCDCPICGSYMFTSSRSVVALPCGHYMHRACYDAYMQHSYKCPFCKKSAVNMELQWQKLELAIEAQPMPAHFADARVVVRCNDCGGKSEVRYHWIGNRCEACDSFNTNE</sequence>
<dbReference type="PROSITE" id="PS50089">
    <property type="entry name" value="ZF_RING_2"/>
    <property type="match status" value="1"/>
</dbReference>
<dbReference type="InterPro" id="IPR017921">
    <property type="entry name" value="Znf_CTCHY"/>
</dbReference>
<dbReference type="Gene3D" id="3.30.40.10">
    <property type="entry name" value="Zinc/RING finger domain, C3HC4 (zinc finger)"/>
    <property type="match status" value="1"/>
</dbReference>
<feature type="compositionally biased region" description="Low complexity" evidence="5">
    <location>
        <begin position="39"/>
        <end position="49"/>
    </location>
</feature>
<dbReference type="PROSITE" id="PS51266">
    <property type="entry name" value="ZF_CHY"/>
    <property type="match status" value="1"/>
</dbReference>
<dbReference type="SUPFAM" id="SSF57850">
    <property type="entry name" value="RING/U-box"/>
    <property type="match status" value="1"/>
</dbReference>
<keyword evidence="2 4" id="KW-0863">Zinc-finger</keyword>
<evidence type="ECO:0000259" key="8">
    <source>
        <dbReference type="PROSITE" id="PS51270"/>
    </source>
</evidence>
<dbReference type="SUPFAM" id="SSF161219">
    <property type="entry name" value="CHY zinc finger-like"/>
    <property type="match status" value="1"/>
</dbReference>
<dbReference type="EMBL" id="MU001671">
    <property type="protein sequence ID" value="KAF2461706.1"/>
    <property type="molecule type" value="Genomic_DNA"/>
</dbReference>
<dbReference type="PANTHER" id="PTHR21319">
    <property type="entry name" value="RING FINGER AND CHY ZINC FINGER DOMAIN-CONTAINING PROTEIN 1"/>
    <property type="match status" value="1"/>
</dbReference>
<feature type="domain" description="RING-type" evidence="6">
    <location>
        <begin position="193"/>
        <end position="235"/>
    </location>
</feature>
<evidence type="ECO:0000256" key="5">
    <source>
        <dbReference type="SAM" id="MobiDB-lite"/>
    </source>
</evidence>
<dbReference type="InterPro" id="IPR001841">
    <property type="entry name" value="Znf_RING"/>
</dbReference>
<name>A0A6A6PCM6_9PEZI</name>
<dbReference type="GO" id="GO:0006511">
    <property type="term" value="P:ubiquitin-dependent protein catabolic process"/>
    <property type="evidence" value="ECO:0007669"/>
    <property type="project" value="TreeGrafter"/>
</dbReference>
<feature type="domain" description="CHY-type" evidence="7">
    <location>
        <begin position="57"/>
        <end position="124"/>
    </location>
</feature>
<dbReference type="OrthoDB" id="411372at2759"/>
<protein>
    <submittedName>
        <fullName evidence="9">Zinc-ribbon-domain-containing protein</fullName>
    </submittedName>
</protein>
<dbReference type="PROSITE" id="PS51270">
    <property type="entry name" value="ZF_CTCHY"/>
    <property type="match status" value="1"/>
</dbReference>
<dbReference type="Pfam" id="PF14599">
    <property type="entry name" value="zinc_ribbon_6"/>
    <property type="match status" value="1"/>
</dbReference>
<dbReference type="InterPro" id="IPR039512">
    <property type="entry name" value="RCHY1_zinc-ribbon"/>
</dbReference>
<evidence type="ECO:0000313" key="10">
    <source>
        <dbReference type="Proteomes" id="UP000799766"/>
    </source>
</evidence>
<reference evidence="9" key="1">
    <citation type="journal article" date="2020" name="Stud. Mycol.">
        <title>101 Dothideomycetes genomes: a test case for predicting lifestyles and emergence of pathogens.</title>
        <authorList>
            <person name="Haridas S."/>
            <person name="Albert R."/>
            <person name="Binder M."/>
            <person name="Bloem J."/>
            <person name="Labutti K."/>
            <person name="Salamov A."/>
            <person name="Andreopoulos B."/>
            <person name="Baker S."/>
            <person name="Barry K."/>
            <person name="Bills G."/>
            <person name="Bluhm B."/>
            <person name="Cannon C."/>
            <person name="Castanera R."/>
            <person name="Culley D."/>
            <person name="Daum C."/>
            <person name="Ezra D."/>
            <person name="Gonzalez J."/>
            <person name="Henrissat B."/>
            <person name="Kuo A."/>
            <person name="Liang C."/>
            <person name="Lipzen A."/>
            <person name="Lutzoni F."/>
            <person name="Magnuson J."/>
            <person name="Mondo S."/>
            <person name="Nolan M."/>
            <person name="Ohm R."/>
            <person name="Pangilinan J."/>
            <person name="Park H.-J."/>
            <person name="Ramirez L."/>
            <person name="Alfaro M."/>
            <person name="Sun H."/>
            <person name="Tritt A."/>
            <person name="Yoshinaga Y."/>
            <person name="Zwiers L.-H."/>
            <person name="Turgeon B."/>
            <person name="Goodwin S."/>
            <person name="Spatafora J."/>
            <person name="Crous P."/>
            <person name="Grigoriev I."/>
        </authorList>
    </citation>
    <scope>NUCLEOTIDE SEQUENCE</scope>
    <source>
        <strain evidence="9">ATCC 16933</strain>
    </source>
</reference>
<dbReference type="PANTHER" id="PTHR21319:SF0">
    <property type="entry name" value="AND RING FINGER DOMAIN PROTEIN, PUTATIVE (AFU_ORTHOLOGUE AFUA_1G08900)-RELATED"/>
    <property type="match status" value="1"/>
</dbReference>
<dbReference type="GO" id="GO:0016567">
    <property type="term" value="P:protein ubiquitination"/>
    <property type="evidence" value="ECO:0007669"/>
    <property type="project" value="TreeGrafter"/>
</dbReference>
<dbReference type="Gene3D" id="2.20.28.10">
    <property type="match status" value="1"/>
</dbReference>
<evidence type="ECO:0000256" key="1">
    <source>
        <dbReference type="ARBA" id="ARBA00022723"/>
    </source>
</evidence>
<dbReference type="InterPro" id="IPR037275">
    <property type="entry name" value="Znf_CTCHY_sf"/>
</dbReference>
<keyword evidence="10" id="KW-1185">Reference proteome</keyword>
<feature type="domain" description="CTCHY-type" evidence="8">
    <location>
        <begin position="126"/>
        <end position="192"/>
    </location>
</feature>
<proteinExistence type="predicted"/>
<dbReference type="SUPFAM" id="SSF161245">
    <property type="entry name" value="Zinc hairpin stack"/>
    <property type="match status" value="1"/>
</dbReference>
<feature type="compositionally biased region" description="Acidic residues" evidence="5">
    <location>
        <begin position="23"/>
        <end position="38"/>
    </location>
</feature>
<accession>A0A6A6PCM6</accession>
<evidence type="ECO:0000256" key="3">
    <source>
        <dbReference type="ARBA" id="ARBA00022833"/>
    </source>
</evidence>
<evidence type="ECO:0000259" key="6">
    <source>
        <dbReference type="PROSITE" id="PS50089"/>
    </source>
</evidence>
<evidence type="ECO:0000256" key="4">
    <source>
        <dbReference type="PROSITE-ProRule" id="PRU00601"/>
    </source>
</evidence>
<feature type="non-terminal residue" evidence="9">
    <location>
        <position position="298"/>
    </location>
</feature>
<dbReference type="InterPro" id="IPR037274">
    <property type="entry name" value="Znf_CHY_sf"/>
</dbReference>